<evidence type="ECO:0000256" key="6">
    <source>
        <dbReference type="ARBA" id="ARBA00022741"/>
    </source>
</evidence>
<evidence type="ECO:0000256" key="5">
    <source>
        <dbReference type="ARBA" id="ARBA00022679"/>
    </source>
</evidence>
<comment type="caution">
    <text evidence="14">The sequence shown here is derived from an EMBL/GenBank/DDBJ whole genome shotgun (WGS) entry which is preliminary data.</text>
</comment>
<dbReference type="GO" id="GO:0003848">
    <property type="term" value="F:2-amino-4-hydroxy-6-hydroxymethyldihydropteridine diphosphokinase activity"/>
    <property type="evidence" value="ECO:0007669"/>
    <property type="project" value="UniProtKB-EC"/>
</dbReference>
<dbReference type="OrthoDB" id="582926at2"/>
<comment type="pathway">
    <text evidence="1">Cofactor biosynthesis; tetrahydrofolate biosynthesis; 2-amino-4-hydroxy-6-hydroxymethyl-7,8-dihydropteridine diphosphate from 7,8-dihydroneopterin triphosphate: step 4/4.</text>
</comment>
<dbReference type="GO" id="GO:0005524">
    <property type="term" value="F:ATP binding"/>
    <property type="evidence" value="ECO:0007669"/>
    <property type="project" value="UniProtKB-KW"/>
</dbReference>
<evidence type="ECO:0000313" key="15">
    <source>
        <dbReference type="Proteomes" id="UP000029868"/>
    </source>
</evidence>
<keyword evidence="9" id="KW-0289">Folate biosynthesis</keyword>
<reference evidence="14 15" key="1">
    <citation type="submission" date="2014-08" db="EMBL/GenBank/DDBJ databases">
        <title>Genomic and Phenotypic Diversity of Colwellia psychrerythraea strains from Disparate Marine Basins.</title>
        <authorList>
            <person name="Techtmann S.M."/>
            <person name="Stelling S.C."/>
            <person name="Utturkar S.M."/>
            <person name="Alshibli N."/>
            <person name="Harris A."/>
            <person name="Brown S.D."/>
            <person name="Hazen T.C."/>
        </authorList>
    </citation>
    <scope>NUCLEOTIDE SEQUENCE [LARGE SCALE GENOMIC DNA]</scope>
    <source>
        <strain evidence="14 15">GAB14E</strain>
    </source>
</reference>
<dbReference type="PANTHER" id="PTHR43071">
    <property type="entry name" value="2-AMINO-4-HYDROXY-6-HYDROXYMETHYLDIHYDROPTERIDINE PYROPHOSPHOKINASE"/>
    <property type="match status" value="1"/>
</dbReference>
<dbReference type="UniPathway" id="UPA00077">
    <property type="reaction ID" value="UER00155"/>
</dbReference>
<dbReference type="PANTHER" id="PTHR43071:SF1">
    <property type="entry name" value="2-AMINO-4-HYDROXY-6-HYDROXYMETHYLDIHYDROPTERIDINE PYROPHOSPHOKINASE"/>
    <property type="match status" value="1"/>
</dbReference>
<comment type="similarity">
    <text evidence="2">Belongs to the HPPK family.</text>
</comment>
<evidence type="ECO:0000256" key="7">
    <source>
        <dbReference type="ARBA" id="ARBA00022777"/>
    </source>
</evidence>
<evidence type="ECO:0000259" key="13">
    <source>
        <dbReference type="PROSITE" id="PS00794"/>
    </source>
</evidence>
<dbReference type="InterPro" id="IPR000550">
    <property type="entry name" value="Hppk"/>
</dbReference>
<evidence type="ECO:0000256" key="12">
    <source>
        <dbReference type="ARBA" id="ARBA00033413"/>
    </source>
</evidence>
<dbReference type="EMBL" id="JQEC01000021">
    <property type="protein sequence ID" value="KGJ93932.1"/>
    <property type="molecule type" value="Genomic_DNA"/>
</dbReference>
<dbReference type="Gene3D" id="3.30.70.560">
    <property type="entry name" value="7,8-Dihydro-6-hydroxymethylpterin-pyrophosphokinase HPPK"/>
    <property type="match status" value="1"/>
</dbReference>
<dbReference type="GO" id="GO:0046656">
    <property type="term" value="P:folic acid biosynthetic process"/>
    <property type="evidence" value="ECO:0007669"/>
    <property type="project" value="UniProtKB-KW"/>
</dbReference>
<dbReference type="GO" id="GO:0016301">
    <property type="term" value="F:kinase activity"/>
    <property type="evidence" value="ECO:0007669"/>
    <property type="project" value="UniProtKB-KW"/>
</dbReference>
<accession>A0A099KVN9</accession>
<proteinExistence type="inferred from homology"/>
<comment type="function">
    <text evidence="10">Catalyzes the transfer of pyrophosphate from adenosine triphosphate (ATP) to 6-hydroxymethyl-7,8-dihydropterin, an enzymatic step in folate biosynthesis pathway.</text>
</comment>
<sequence>MAFYIVAVGSNIDAEVHIKQSFELIRKIDPQVKIATLLRTKPVGFTEQADFINTAFSFNSVLNATDLKAHLQDIEAQLGRVRTKNKNGPRTIDLDIVKIDSDIVDDDYHRYDFVRNSVDELIEKHTIKNIGNK</sequence>
<dbReference type="InterPro" id="IPR035907">
    <property type="entry name" value="Hppk_sf"/>
</dbReference>
<dbReference type="NCBIfam" id="TIGR01498">
    <property type="entry name" value="folK"/>
    <property type="match status" value="1"/>
</dbReference>
<dbReference type="AlphaFoldDB" id="A0A099KVN9"/>
<evidence type="ECO:0000313" key="14">
    <source>
        <dbReference type="EMBL" id="KGJ93932.1"/>
    </source>
</evidence>
<evidence type="ECO:0000256" key="11">
    <source>
        <dbReference type="ARBA" id="ARBA00029766"/>
    </source>
</evidence>
<evidence type="ECO:0000256" key="3">
    <source>
        <dbReference type="ARBA" id="ARBA00013253"/>
    </source>
</evidence>
<dbReference type="CDD" id="cd00483">
    <property type="entry name" value="HPPK"/>
    <property type="match status" value="1"/>
</dbReference>
<gene>
    <name evidence="14" type="ORF">GAB14E_2487</name>
</gene>
<dbReference type="PROSITE" id="PS00794">
    <property type="entry name" value="HPPK"/>
    <property type="match status" value="1"/>
</dbReference>
<dbReference type="PATRIC" id="fig|28229.3.peg.2109"/>
<dbReference type="RefSeq" id="WP_033082144.1">
    <property type="nucleotide sequence ID" value="NZ_JQEC01000021.1"/>
</dbReference>
<evidence type="ECO:0000256" key="2">
    <source>
        <dbReference type="ARBA" id="ARBA00005810"/>
    </source>
</evidence>
<evidence type="ECO:0000256" key="4">
    <source>
        <dbReference type="ARBA" id="ARBA00016218"/>
    </source>
</evidence>
<keyword evidence="6" id="KW-0547">Nucleotide-binding</keyword>
<dbReference type="Proteomes" id="UP000029868">
    <property type="component" value="Unassembled WGS sequence"/>
</dbReference>
<dbReference type="GO" id="GO:0046654">
    <property type="term" value="P:tetrahydrofolate biosynthetic process"/>
    <property type="evidence" value="ECO:0007669"/>
    <property type="project" value="UniProtKB-UniPathway"/>
</dbReference>
<evidence type="ECO:0000256" key="8">
    <source>
        <dbReference type="ARBA" id="ARBA00022840"/>
    </source>
</evidence>
<feature type="domain" description="7,8-dihydro-6-hydroxymethylpterin-pyrophosphokinase" evidence="13">
    <location>
        <begin position="86"/>
        <end position="97"/>
    </location>
</feature>
<protein>
    <recommendedName>
        <fullName evidence="4">2-amino-4-hydroxy-6-hydroxymethyldihydropteridine pyrophosphokinase</fullName>
        <ecNumber evidence="3">2.7.6.3</ecNumber>
    </recommendedName>
    <alternativeName>
        <fullName evidence="11">6-hydroxymethyl-7,8-dihydropterin pyrophosphokinase</fullName>
    </alternativeName>
    <alternativeName>
        <fullName evidence="12">7,8-dihydro-6-hydroxymethylpterin-pyrophosphokinase</fullName>
    </alternativeName>
</protein>
<dbReference type="Pfam" id="PF01288">
    <property type="entry name" value="HPPK"/>
    <property type="match status" value="1"/>
</dbReference>
<organism evidence="14 15">
    <name type="scientific">Colwellia psychrerythraea</name>
    <name type="common">Vibrio psychroerythus</name>
    <dbReference type="NCBI Taxonomy" id="28229"/>
    <lineage>
        <taxon>Bacteria</taxon>
        <taxon>Pseudomonadati</taxon>
        <taxon>Pseudomonadota</taxon>
        <taxon>Gammaproteobacteria</taxon>
        <taxon>Alteromonadales</taxon>
        <taxon>Colwelliaceae</taxon>
        <taxon>Colwellia</taxon>
    </lineage>
</organism>
<name>A0A099KVN9_COLPS</name>
<keyword evidence="5" id="KW-0808">Transferase</keyword>
<evidence type="ECO:0000256" key="1">
    <source>
        <dbReference type="ARBA" id="ARBA00005051"/>
    </source>
</evidence>
<keyword evidence="7 14" id="KW-0418">Kinase</keyword>
<evidence type="ECO:0000256" key="10">
    <source>
        <dbReference type="ARBA" id="ARBA00029409"/>
    </source>
</evidence>
<keyword evidence="8" id="KW-0067">ATP-binding</keyword>
<evidence type="ECO:0000256" key="9">
    <source>
        <dbReference type="ARBA" id="ARBA00022909"/>
    </source>
</evidence>
<dbReference type="SUPFAM" id="SSF55083">
    <property type="entry name" value="6-hydroxymethyl-7,8-dihydropterin pyrophosphokinase, HPPK"/>
    <property type="match status" value="1"/>
</dbReference>
<dbReference type="EC" id="2.7.6.3" evidence="3"/>